<evidence type="ECO:0000256" key="3">
    <source>
        <dbReference type="ARBA" id="ARBA00022448"/>
    </source>
</evidence>
<dbReference type="GO" id="GO:0030150">
    <property type="term" value="P:protein import into mitochondrial matrix"/>
    <property type="evidence" value="ECO:0007669"/>
    <property type="project" value="EnsemblFungi"/>
</dbReference>
<dbReference type="Proteomes" id="UP000788993">
    <property type="component" value="Unassembled WGS sequence"/>
</dbReference>
<evidence type="ECO:0000256" key="10">
    <source>
        <dbReference type="PIRNR" id="PIRNR037707"/>
    </source>
</evidence>
<evidence type="ECO:0000256" key="1">
    <source>
        <dbReference type="ARBA" id="ARBA00004572"/>
    </source>
</evidence>
<evidence type="ECO:0000256" key="6">
    <source>
        <dbReference type="ARBA" id="ARBA00022927"/>
    </source>
</evidence>
<evidence type="ECO:0000256" key="7">
    <source>
        <dbReference type="ARBA" id="ARBA00022989"/>
    </source>
</evidence>
<dbReference type="EMBL" id="JAEUBD010000013">
    <property type="protein sequence ID" value="KAH3678777.1"/>
    <property type="molecule type" value="Genomic_DNA"/>
</dbReference>
<comment type="similarity">
    <text evidence="2 10">Belongs to the Tom20 family.</text>
</comment>
<dbReference type="GO" id="GO:0016031">
    <property type="term" value="P:tRNA import into mitochondrion"/>
    <property type="evidence" value="ECO:0007669"/>
    <property type="project" value="EnsemblFungi"/>
</dbReference>
<keyword evidence="3" id="KW-0813">Transport</keyword>
<dbReference type="Pfam" id="PF02064">
    <property type="entry name" value="MAS20"/>
    <property type="match status" value="1"/>
</dbReference>
<evidence type="ECO:0000256" key="9">
    <source>
        <dbReference type="ARBA" id="ARBA00023136"/>
    </source>
</evidence>
<dbReference type="GO" id="GO:0045040">
    <property type="term" value="P:protein insertion into mitochondrial outer membrane"/>
    <property type="evidence" value="ECO:0007669"/>
    <property type="project" value="EnsemblFungi"/>
</dbReference>
<comment type="subcellular location">
    <subcellularLocation>
        <location evidence="1">Mitochondrion outer membrane</location>
        <topology evidence="1">Single-pass membrane protein</topology>
    </subcellularLocation>
</comment>
<evidence type="ECO:0000256" key="4">
    <source>
        <dbReference type="ARBA" id="ARBA00022692"/>
    </source>
</evidence>
<dbReference type="GO" id="GO:0006886">
    <property type="term" value="P:intracellular protein transport"/>
    <property type="evidence" value="ECO:0007669"/>
    <property type="project" value="InterPro"/>
</dbReference>
<sequence length="166" mass="18713">MSRALGYSVLAVATAALGYCIYFDYARRNNPEFRKKIVKNKKRAAKKAKLEAEADKKQKLEALKEKLNQSLAEEPLPKDAAQKEKFFMTQVTIGEQMSALEGKDIEAAIHFYKGLAVYPNPTGILDIYQRTIPEHIYELVMMLTAIQPPASVMNVFQDSIPSLDQD</sequence>
<dbReference type="GO" id="GO:0006605">
    <property type="term" value="P:protein targeting"/>
    <property type="evidence" value="ECO:0007669"/>
    <property type="project" value="InterPro"/>
</dbReference>
<keyword evidence="6" id="KW-0653">Protein transport</keyword>
<dbReference type="GO" id="GO:0005742">
    <property type="term" value="C:mitochondrial outer membrane translocase complex"/>
    <property type="evidence" value="ECO:0007669"/>
    <property type="project" value="UniProtKB-UniRule"/>
</dbReference>
<keyword evidence="7" id="KW-1133">Transmembrane helix</keyword>
<protein>
    <submittedName>
        <fullName evidence="11">Uncharacterized protein</fullName>
    </submittedName>
</protein>
<organism evidence="11 12">
    <name type="scientific">Ogataea polymorpha</name>
    <dbReference type="NCBI Taxonomy" id="460523"/>
    <lineage>
        <taxon>Eukaryota</taxon>
        <taxon>Fungi</taxon>
        <taxon>Dikarya</taxon>
        <taxon>Ascomycota</taxon>
        <taxon>Saccharomycotina</taxon>
        <taxon>Pichiomycetes</taxon>
        <taxon>Pichiales</taxon>
        <taxon>Pichiaceae</taxon>
        <taxon>Ogataea</taxon>
    </lineage>
</organism>
<keyword evidence="8 10" id="KW-0496">Mitochondrion</keyword>
<dbReference type="PIRSF" id="PIRSF037707">
    <property type="entry name" value="MAS20_rcpt"/>
    <property type="match status" value="1"/>
</dbReference>
<keyword evidence="5 10" id="KW-1000">Mitochondrion outer membrane</keyword>
<dbReference type="Gene3D" id="1.20.960.10">
    <property type="entry name" value="Mitochondrial outer membrane translocase complex, subunit Tom20 domain"/>
    <property type="match status" value="1"/>
</dbReference>
<dbReference type="AlphaFoldDB" id="A0A1B7SQ24"/>
<evidence type="ECO:0000256" key="5">
    <source>
        <dbReference type="ARBA" id="ARBA00022787"/>
    </source>
</evidence>
<dbReference type="PANTHER" id="PTHR12430">
    <property type="entry name" value="MITOCHONDRIAL IMPORT RECEPTOR SUBUNIT TOM20"/>
    <property type="match status" value="1"/>
</dbReference>
<dbReference type="InterPro" id="IPR023392">
    <property type="entry name" value="Tom20_dom_sf"/>
</dbReference>
<reference evidence="11" key="2">
    <citation type="submission" date="2021-01" db="EMBL/GenBank/DDBJ databases">
        <authorList>
            <person name="Schikora-Tamarit M.A."/>
        </authorList>
    </citation>
    <scope>NUCLEOTIDE SEQUENCE</scope>
    <source>
        <strain evidence="11">NCAIM Y.01608</strain>
    </source>
</reference>
<proteinExistence type="inferred from homology"/>
<dbReference type="PANTHER" id="PTHR12430:SF0">
    <property type="entry name" value="TRANSLOCASE OF OUTER MITOCHONDRIAL MEMBRANE 20"/>
    <property type="match status" value="1"/>
</dbReference>
<gene>
    <name evidence="11" type="ORF">OGATHE_000046</name>
</gene>
<keyword evidence="12" id="KW-1185">Reference proteome</keyword>
<dbReference type="SUPFAM" id="SSF47157">
    <property type="entry name" value="Mitochondrial import receptor subunit Tom20"/>
    <property type="match status" value="1"/>
</dbReference>
<evidence type="ECO:0000313" key="11">
    <source>
        <dbReference type="EMBL" id="KAH3678777.1"/>
    </source>
</evidence>
<dbReference type="GO" id="GO:0008320">
    <property type="term" value="F:protein transmembrane transporter activity"/>
    <property type="evidence" value="ECO:0007669"/>
    <property type="project" value="EnsemblFungi"/>
</dbReference>
<dbReference type="OrthoDB" id="2154253at2759"/>
<dbReference type="InterPro" id="IPR002056">
    <property type="entry name" value="MAS20"/>
</dbReference>
<dbReference type="PRINTS" id="PR00351">
    <property type="entry name" value="OM20RECEPTOR"/>
</dbReference>
<dbReference type="RefSeq" id="XP_018213241.1">
    <property type="nucleotide sequence ID" value="XM_018355496.1"/>
</dbReference>
<accession>A0A1B7SQ24</accession>
<comment type="caution">
    <text evidence="11">The sequence shown here is derived from an EMBL/GenBank/DDBJ whole genome shotgun (WGS) entry which is preliminary data.</text>
</comment>
<keyword evidence="4" id="KW-0812">Transmembrane</keyword>
<evidence type="ECO:0000256" key="2">
    <source>
        <dbReference type="ARBA" id="ARBA00005792"/>
    </source>
</evidence>
<evidence type="ECO:0000256" key="8">
    <source>
        <dbReference type="ARBA" id="ARBA00023128"/>
    </source>
</evidence>
<name>A0A1B7SQ24_9ASCO</name>
<dbReference type="GO" id="GO:0030943">
    <property type="term" value="F:mitochondrion targeting sequence binding"/>
    <property type="evidence" value="ECO:0007669"/>
    <property type="project" value="EnsemblFungi"/>
</dbReference>
<evidence type="ECO:0000313" key="12">
    <source>
        <dbReference type="Proteomes" id="UP000788993"/>
    </source>
</evidence>
<reference evidence="11" key="1">
    <citation type="journal article" date="2021" name="Open Biol.">
        <title>Shared evolutionary footprints suggest mitochondrial oxidative damage underlies multiple complex I losses in fungi.</title>
        <authorList>
            <person name="Schikora-Tamarit M.A."/>
            <person name="Marcet-Houben M."/>
            <person name="Nosek J."/>
            <person name="Gabaldon T."/>
        </authorList>
    </citation>
    <scope>NUCLEOTIDE SEQUENCE</scope>
    <source>
        <strain evidence="11">NCAIM Y.01608</strain>
    </source>
</reference>
<keyword evidence="9 10" id="KW-0472">Membrane</keyword>